<accession>A0A897ND29</accession>
<dbReference type="GO" id="GO:0005524">
    <property type="term" value="F:ATP binding"/>
    <property type="evidence" value="ECO:0007669"/>
    <property type="project" value="InterPro"/>
</dbReference>
<reference evidence="8 9" key="1">
    <citation type="submission" date="2020-11" db="EMBL/GenBank/DDBJ databases">
        <title>Carbohydrate-dependent, anaerobic sulfur respiration: A novel catabolism in halophilic archaea.</title>
        <authorList>
            <person name="Sorokin D.Y."/>
            <person name="Messina E."/>
            <person name="Smedile F."/>
            <person name="La Cono V."/>
            <person name="Hallsworth J.E."/>
            <person name="Yakimov M.M."/>
        </authorList>
    </citation>
    <scope>NUCLEOTIDE SEQUENCE [LARGE SCALE GENOMIC DNA]</scope>
    <source>
        <strain evidence="8 9">HSR12-2</strain>
    </source>
</reference>
<evidence type="ECO:0000256" key="2">
    <source>
        <dbReference type="ARBA" id="ARBA00022553"/>
    </source>
</evidence>
<keyword evidence="2" id="KW-0597">Phosphoprotein</keyword>
<dbReference type="PANTHER" id="PTHR42926:SF1">
    <property type="entry name" value="CIRCADIAN CLOCK OSCILLATOR PROTEIN KAIC 1"/>
    <property type="match status" value="1"/>
</dbReference>
<proteinExistence type="predicted"/>
<dbReference type="SUPFAM" id="SSF52540">
    <property type="entry name" value="P-loop containing nucleoside triphosphate hydrolases"/>
    <property type="match status" value="2"/>
</dbReference>
<dbReference type="InterPro" id="IPR027417">
    <property type="entry name" value="P-loop_NTPase"/>
</dbReference>
<evidence type="ECO:0000256" key="4">
    <source>
        <dbReference type="ARBA" id="ARBA00022737"/>
    </source>
</evidence>
<keyword evidence="4" id="KW-0677">Repeat</keyword>
<dbReference type="AlphaFoldDB" id="A0A897ND29"/>
<dbReference type="PRINTS" id="PR01874">
    <property type="entry name" value="DNAREPAIRADA"/>
</dbReference>
<dbReference type="PIRSF" id="PIRSF039117">
    <property type="entry name" value="KaiC"/>
    <property type="match status" value="1"/>
</dbReference>
<dbReference type="InterPro" id="IPR010624">
    <property type="entry name" value="KaiC_dom"/>
</dbReference>
<name>A0A897ND29_9EURY</name>
<dbReference type="EC" id="2.7.11.1" evidence="1"/>
<dbReference type="InterPro" id="IPR003593">
    <property type="entry name" value="AAA+_ATPase"/>
</dbReference>
<dbReference type="Gene3D" id="3.40.50.300">
    <property type="entry name" value="P-loop containing nucleotide triphosphate hydrolases"/>
    <property type="match status" value="2"/>
</dbReference>
<dbReference type="GO" id="GO:0016787">
    <property type="term" value="F:hydrolase activity"/>
    <property type="evidence" value="ECO:0007669"/>
    <property type="project" value="UniProtKB-KW"/>
</dbReference>
<feature type="domain" description="KaiC" evidence="7">
    <location>
        <begin position="5"/>
        <end position="238"/>
    </location>
</feature>
<dbReference type="GO" id="GO:0004674">
    <property type="term" value="F:protein serine/threonine kinase activity"/>
    <property type="evidence" value="ECO:0007669"/>
    <property type="project" value="UniProtKB-EC"/>
</dbReference>
<gene>
    <name evidence="8" type="primary">rad5510</name>
    <name evidence="8" type="ORF">HSR122_3029</name>
</gene>
<dbReference type="KEGG" id="hds:HSR122_3029"/>
<evidence type="ECO:0000256" key="3">
    <source>
        <dbReference type="ARBA" id="ARBA00022679"/>
    </source>
</evidence>
<dbReference type="RefSeq" id="WP_229110544.1">
    <property type="nucleotide sequence ID" value="NZ_CP064788.1"/>
</dbReference>
<evidence type="ECO:0000256" key="6">
    <source>
        <dbReference type="ARBA" id="ARBA00022801"/>
    </source>
</evidence>
<dbReference type="PROSITE" id="PS51146">
    <property type="entry name" value="KAIC"/>
    <property type="match status" value="2"/>
</dbReference>
<dbReference type="GeneID" id="68853614"/>
<keyword evidence="5" id="KW-0418">Kinase</keyword>
<feature type="domain" description="KaiC" evidence="7">
    <location>
        <begin position="240"/>
        <end position="474"/>
    </location>
</feature>
<evidence type="ECO:0000313" key="9">
    <source>
        <dbReference type="Proteomes" id="UP000662973"/>
    </source>
</evidence>
<dbReference type="Pfam" id="PF06745">
    <property type="entry name" value="ATPase"/>
    <property type="match status" value="2"/>
</dbReference>
<evidence type="ECO:0000256" key="1">
    <source>
        <dbReference type="ARBA" id="ARBA00012513"/>
    </source>
</evidence>
<dbReference type="InterPro" id="IPR014774">
    <property type="entry name" value="KaiC-like_dom"/>
</dbReference>
<keyword evidence="3" id="KW-0808">Transferase</keyword>
<dbReference type="SMART" id="SM00382">
    <property type="entry name" value="AAA"/>
    <property type="match status" value="2"/>
</dbReference>
<dbReference type="PANTHER" id="PTHR42926">
    <property type="match status" value="1"/>
</dbReference>
<dbReference type="InterPro" id="IPR030665">
    <property type="entry name" value="KaiC"/>
</dbReference>
<keyword evidence="9" id="KW-1185">Reference proteome</keyword>
<sequence length="488" mass="53798">MTTTSRLSTGIDGLDTILDGGLIERQNVIVRGPPGAGKTIFGLHFLAAGTDEEDSLYINLGEPTQYVQRTADHFGLNSETLQFLELSPDEKKFTEEGTYTLFSSAEAEQPSLVSEVRETVEELQPDRVLIDPITEFRFLTTDEHQFRSQILGLLDFLRSTGATVLMTSQAAADLSDTDLQFLTDAVINLEQTSEVRTVDITKFRGPAAQRGPHAYEITESGVDVWPRLEVPDAQVDFPEENISSGVPELDQLLDGGLDRGTVTFFSGPTGAGKTTTSLQFVQEAAGRGSQSIIFSFEESRRTLLQRAEALNMPIGEMIEQGVLDIVEVQPREYTVNQLTNKVQDAVEADGVEVVLIDGTQGFKQNLRGHGENPITNLIEIGRYLRQMGVTTIVTNEVHDITGQFRATEEQMSNLADNIVFIRHVESRGKLEKVIGVLKMRTSDFERMLRKLEFTEYGVSVGDPLENLQGVLTGTPEWADSESTGETDG</sequence>
<keyword evidence="6" id="KW-0378">Hydrolase</keyword>
<evidence type="ECO:0000313" key="8">
    <source>
        <dbReference type="EMBL" id="QSG10398.1"/>
    </source>
</evidence>
<dbReference type="Proteomes" id="UP000662973">
    <property type="component" value="Chromosome"/>
</dbReference>
<evidence type="ECO:0000259" key="7">
    <source>
        <dbReference type="PROSITE" id="PS51146"/>
    </source>
</evidence>
<organism evidence="8 9">
    <name type="scientific">Halapricum desulfuricans</name>
    <dbReference type="NCBI Taxonomy" id="2841257"/>
    <lineage>
        <taxon>Archaea</taxon>
        <taxon>Methanobacteriati</taxon>
        <taxon>Methanobacteriota</taxon>
        <taxon>Stenosarchaea group</taxon>
        <taxon>Halobacteria</taxon>
        <taxon>Halobacteriales</taxon>
        <taxon>Haloarculaceae</taxon>
        <taxon>Halapricum</taxon>
    </lineage>
</organism>
<evidence type="ECO:0000256" key="5">
    <source>
        <dbReference type="ARBA" id="ARBA00022777"/>
    </source>
</evidence>
<dbReference type="EMBL" id="CP064788">
    <property type="protein sequence ID" value="QSG10398.1"/>
    <property type="molecule type" value="Genomic_DNA"/>
</dbReference>
<protein>
    <recommendedName>
        <fullName evidence="1">non-specific serine/threonine protein kinase</fullName>
        <ecNumber evidence="1">2.7.11.1</ecNumber>
    </recommendedName>
</protein>
<dbReference type="InterPro" id="IPR051347">
    <property type="entry name" value="Circadian_clock_KaiC-rel"/>
</dbReference>